<evidence type="ECO:0000313" key="1">
    <source>
        <dbReference type="EMBL" id="ROR39103.1"/>
    </source>
</evidence>
<dbReference type="AlphaFoldDB" id="A0AAJ4UX97"/>
<gene>
    <name evidence="1" type="ORF">EDC58_1601</name>
</gene>
<sequence length="255" mass="30403">MITFYYADKNLNNFLKWANIFEKLNLKTLYLIRNKTLFCKLIEKNLNIIYAKSPQDVEDIVNKKNLSTIFFSTHSSKNIHILRFNNLKHIYIGNKSNEFIKYNKSFRAYDEIWVPNEASIDYIYKTFEKRHLIIKNIGTIIENHNISILENIRTFNSLNLIKFKLDKNIIISYKDYLIVHRKNFSPKLFSTNKKIVIYNPNNISLYSTKFIKQIQSLNEIKSLNFNINTIQAKEYYLGNFKLNNFKKEVLDVLSI</sequence>
<proteinExistence type="predicted"/>
<dbReference type="RefSeq" id="WP_123352982.1">
    <property type="nucleotide sequence ID" value="NZ_RJVK01000004.1"/>
</dbReference>
<name>A0AAJ4UX97_9BACT</name>
<organism evidence="1 2">
    <name type="scientific">Caminibacter pacificus</name>
    <dbReference type="NCBI Taxonomy" id="1424653"/>
    <lineage>
        <taxon>Bacteria</taxon>
        <taxon>Pseudomonadati</taxon>
        <taxon>Campylobacterota</taxon>
        <taxon>Epsilonproteobacteria</taxon>
        <taxon>Nautiliales</taxon>
        <taxon>Nautiliaceae</taxon>
        <taxon>Caminibacter</taxon>
    </lineage>
</organism>
<reference evidence="1 2" key="1">
    <citation type="submission" date="2018-11" db="EMBL/GenBank/DDBJ databases">
        <title>Genomic Encyclopedia of Type Strains, Phase IV (KMG-IV): sequencing the most valuable type-strain genomes for metagenomic binning, comparative biology and taxonomic classification.</title>
        <authorList>
            <person name="Goeker M."/>
        </authorList>
    </citation>
    <scope>NUCLEOTIDE SEQUENCE [LARGE SCALE GENOMIC DNA]</scope>
    <source>
        <strain evidence="1 2">DSM 27783</strain>
    </source>
</reference>
<dbReference type="Proteomes" id="UP000272781">
    <property type="component" value="Unassembled WGS sequence"/>
</dbReference>
<dbReference type="EMBL" id="RJVK01000004">
    <property type="protein sequence ID" value="ROR39103.1"/>
    <property type="molecule type" value="Genomic_DNA"/>
</dbReference>
<accession>A0AAJ4UX97</accession>
<evidence type="ECO:0000313" key="2">
    <source>
        <dbReference type="Proteomes" id="UP000272781"/>
    </source>
</evidence>
<comment type="caution">
    <text evidence="1">The sequence shown here is derived from an EMBL/GenBank/DDBJ whole genome shotgun (WGS) entry which is preliminary data.</text>
</comment>
<protein>
    <submittedName>
        <fullName evidence="1">Uncharacterized protein</fullName>
    </submittedName>
</protein>